<evidence type="ECO:0000313" key="2">
    <source>
        <dbReference type="Proteomes" id="UP001367508"/>
    </source>
</evidence>
<proteinExistence type="predicted"/>
<keyword evidence="2" id="KW-1185">Reference proteome</keyword>
<organism evidence="1 2">
    <name type="scientific">Canavalia gladiata</name>
    <name type="common">Sword bean</name>
    <name type="synonym">Dolichos gladiatus</name>
    <dbReference type="NCBI Taxonomy" id="3824"/>
    <lineage>
        <taxon>Eukaryota</taxon>
        <taxon>Viridiplantae</taxon>
        <taxon>Streptophyta</taxon>
        <taxon>Embryophyta</taxon>
        <taxon>Tracheophyta</taxon>
        <taxon>Spermatophyta</taxon>
        <taxon>Magnoliopsida</taxon>
        <taxon>eudicotyledons</taxon>
        <taxon>Gunneridae</taxon>
        <taxon>Pentapetalae</taxon>
        <taxon>rosids</taxon>
        <taxon>fabids</taxon>
        <taxon>Fabales</taxon>
        <taxon>Fabaceae</taxon>
        <taxon>Papilionoideae</taxon>
        <taxon>50 kb inversion clade</taxon>
        <taxon>NPAAA clade</taxon>
        <taxon>indigoferoid/millettioid clade</taxon>
        <taxon>Phaseoleae</taxon>
        <taxon>Canavalia</taxon>
    </lineage>
</organism>
<name>A0AAN9N1J3_CANGL</name>
<evidence type="ECO:0000313" key="1">
    <source>
        <dbReference type="EMBL" id="KAK7361598.1"/>
    </source>
</evidence>
<sequence>MHGVKEGSCSLQFSPLEAGKFRCRSDASRLLCSSLEIVMVHIDLKLNERLLLNRDLICTANRIEVERIMAHE</sequence>
<protein>
    <submittedName>
        <fullName evidence="1">Uncharacterized protein</fullName>
    </submittedName>
</protein>
<comment type="caution">
    <text evidence="1">The sequence shown here is derived from an EMBL/GenBank/DDBJ whole genome shotgun (WGS) entry which is preliminary data.</text>
</comment>
<dbReference type="EMBL" id="JAYMYQ010000001">
    <property type="protein sequence ID" value="KAK7361598.1"/>
    <property type="molecule type" value="Genomic_DNA"/>
</dbReference>
<dbReference type="AlphaFoldDB" id="A0AAN9N1J3"/>
<dbReference type="Proteomes" id="UP001367508">
    <property type="component" value="Unassembled WGS sequence"/>
</dbReference>
<accession>A0AAN9N1J3</accession>
<reference evidence="1 2" key="1">
    <citation type="submission" date="2024-01" db="EMBL/GenBank/DDBJ databases">
        <title>The genomes of 5 underutilized Papilionoideae crops provide insights into root nodulation and disease resistanc.</title>
        <authorList>
            <person name="Jiang F."/>
        </authorList>
    </citation>
    <scope>NUCLEOTIDE SEQUENCE [LARGE SCALE GENOMIC DNA]</scope>
    <source>
        <strain evidence="1">LVBAO_FW01</strain>
        <tissue evidence="1">Leaves</tissue>
    </source>
</reference>
<gene>
    <name evidence="1" type="ORF">VNO77_03668</name>
</gene>